<keyword evidence="2" id="KW-1185">Reference proteome</keyword>
<proteinExistence type="predicted"/>
<reference evidence="1 2" key="1">
    <citation type="submission" date="2024-01" db="EMBL/GenBank/DDBJ databases">
        <title>The genomes of 5 underutilized Papilionoideae crops provide insights into root nodulation and disease resistanc.</title>
        <authorList>
            <person name="Jiang F."/>
        </authorList>
    </citation>
    <scope>NUCLEOTIDE SEQUENCE [LARGE SCALE GENOMIC DNA]</scope>
    <source>
        <strain evidence="1">LVBAO_FW01</strain>
        <tissue evidence="1">Leaves</tissue>
    </source>
</reference>
<dbReference type="Proteomes" id="UP001367508">
    <property type="component" value="Unassembled WGS sequence"/>
</dbReference>
<accession>A0AAN9PQ66</accession>
<comment type="caution">
    <text evidence="1">The sequence shown here is derived from an EMBL/GenBank/DDBJ whole genome shotgun (WGS) entry which is preliminary data.</text>
</comment>
<protein>
    <submittedName>
        <fullName evidence="1">Uncharacterized protein</fullName>
    </submittedName>
</protein>
<name>A0AAN9PQ66_CANGL</name>
<evidence type="ECO:0000313" key="2">
    <source>
        <dbReference type="Proteomes" id="UP001367508"/>
    </source>
</evidence>
<evidence type="ECO:0000313" key="1">
    <source>
        <dbReference type="EMBL" id="KAK7305688.1"/>
    </source>
</evidence>
<organism evidence="1 2">
    <name type="scientific">Canavalia gladiata</name>
    <name type="common">Sword bean</name>
    <name type="synonym">Dolichos gladiatus</name>
    <dbReference type="NCBI Taxonomy" id="3824"/>
    <lineage>
        <taxon>Eukaryota</taxon>
        <taxon>Viridiplantae</taxon>
        <taxon>Streptophyta</taxon>
        <taxon>Embryophyta</taxon>
        <taxon>Tracheophyta</taxon>
        <taxon>Spermatophyta</taxon>
        <taxon>Magnoliopsida</taxon>
        <taxon>eudicotyledons</taxon>
        <taxon>Gunneridae</taxon>
        <taxon>Pentapetalae</taxon>
        <taxon>rosids</taxon>
        <taxon>fabids</taxon>
        <taxon>Fabales</taxon>
        <taxon>Fabaceae</taxon>
        <taxon>Papilionoideae</taxon>
        <taxon>50 kb inversion clade</taxon>
        <taxon>NPAAA clade</taxon>
        <taxon>indigoferoid/millettioid clade</taxon>
        <taxon>Phaseoleae</taxon>
        <taxon>Canavalia</taxon>
    </lineage>
</organism>
<gene>
    <name evidence="1" type="ORF">VNO77_43597</name>
</gene>
<dbReference type="AlphaFoldDB" id="A0AAN9PQ66"/>
<dbReference type="EMBL" id="JAYMYQ010000011">
    <property type="protein sequence ID" value="KAK7305688.1"/>
    <property type="molecule type" value="Genomic_DNA"/>
</dbReference>
<sequence>MKLEWWTPSPRPELTVKQSDSISIWDVLEDIITNCRGHLNAIASPTFTPCCSLLPSSFLSRSWDLTLIKKVGTPNCYQIVWLGLSLITAYDLKFLRSDARSIDGWMLKLIGLGVVSCELRANTKPAFIHKIKSMMSDDMHHSSVA</sequence>